<organism evidence="1 2">
    <name type="scientific">Methanoculleus frigidifontis</name>
    <dbReference type="NCBI Taxonomy" id="2584085"/>
    <lineage>
        <taxon>Archaea</taxon>
        <taxon>Methanobacteriati</taxon>
        <taxon>Methanobacteriota</taxon>
        <taxon>Stenosarchaea group</taxon>
        <taxon>Methanomicrobia</taxon>
        <taxon>Methanomicrobiales</taxon>
        <taxon>Methanomicrobiaceae</taxon>
        <taxon>Methanoculleus</taxon>
    </lineage>
</organism>
<accession>A0ABT8MDV7</accession>
<evidence type="ECO:0000313" key="1">
    <source>
        <dbReference type="EMBL" id="MDN7026128.1"/>
    </source>
</evidence>
<name>A0ABT8MDV7_9EURY</name>
<dbReference type="EMBL" id="VCYH01000015">
    <property type="protein sequence ID" value="MDN7026128.1"/>
    <property type="molecule type" value="Genomic_DNA"/>
</dbReference>
<reference evidence="1" key="1">
    <citation type="submission" date="2019-05" db="EMBL/GenBank/DDBJ databases">
        <title>Methanoculleus sp. FWC-SCC1, a methanogenic archaeon isolated from deep marine cold seep.</title>
        <authorList>
            <person name="Chen Y.-W."/>
            <person name="Chen S.-C."/>
            <person name="Teng N.-H."/>
            <person name="Lai M.-C."/>
        </authorList>
    </citation>
    <scope>NUCLEOTIDE SEQUENCE</scope>
    <source>
        <strain evidence="1">FWC-SCC1</strain>
    </source>
</reference>
<proteinExistence type="predicted"/>
<sequence length="112" mass="11590">MPEPGTLAYGSGGVLHVMVDAEHYRIDPADVQALLFSGRSASVLQIRVVRGGGAPMGRTTIEGYAALNCTGQAVALHTRAGSYVIPLVSFQRVTRGEAASAPLFPLLPGVTG</sequence>
<evidence type="ECO:0000313" key="2">
    <source>
        <dbReference type="Proteomes" id="UP001168338"/>
    </source>
</evidence>
<gene>
    <name evidence="1" type="ORF">FGU65_14785</name>
</gene>
<comment type="caution">
    <text evidence="1">The sequence shown here is derived from an EMBL/GenBank/DDBJ whole genome shotgun (WGS) entry which is preliminary data.</text>
</comment>
<keyword evidence="2" id="KW-1185">Reference proteome</keyword>
<protein>
    <submittedName>
        <fullName evidence="1">Uncharacterized protein</fullName>
    </submittedName>
</protein>
<dbReference type="Proteomes" id="UP001168338">
    <property type="component" value="Unassembled WGS sequence"/>
</dbReference>
<dbReference type="RefSeq" id="WP_301665333.1">
    <property type="nucleotide sequence ID" value="NZ_VCYH01000015.1"/>
</dbReference>